<keyword evidence="6" id="KW-0808">Transferase</keyword>
<evidence type="ECO:0000313" key="6">
    <source>
        <dbReference type="EMBL" id="MCU7554733.1"/>
    </source>
</evidence>
<dbReference type="SMART" id="SM00448">
    <property type="entry name" value="REC"/>
    <property type="match status" value="2"/>
</dbReference>
<comment type="catalytic activity">
    <reaction evidence="2">
        <text>2 GTP = 3',3'-c-di-GMP + 2 diphosphate</text>
        <dbReference type="Rhea" id="RHEA:24898"/>
        <dbReference type="ChEBI" id="CHEBI:33019"/>
        <dbReference type="ChEBI" id="CHEBI:37565"/>
        <dbReference type="ChEBI" id="CHEBI:58805"/>
        <dbReference type="EC" id="2.7.7.65"/>
    </reaction>
</comment>
<dbReference type="InterPro" id="IPR029787">
    <property type="entry name" value="Nucleotide_cyclase"/>
</dbReference>
<reference evidence="7" key="1">
    <citation type="submission" date="2023-07" db="EMBL/GenBank/DDBJ databases">
        <title>Study on multiphase classification of strain Alteromonas salexigens isolated from the Yellow Sea.</title>
        <authorList>
            <person name="Sun L."/>
        </authorList>
    </citation>
    <scope>NUCLEOTIDE SEQUENCE [LARGE SCALE GENOMIC DNA]</scope>
    <source>
        <strain evidence="7">ASW11-19</strain>
    </source>
</reference>
<evidence type="ECO:0000256" key="2">
    <source>
        <dbReference type="ARBA" id="ARBA00034247"/>
    </source>
</evidence>
<dbReference type="CDD" id="cd01949">
    <property type="entry name" value="GGDEF"/>
    <property type="match status" value="1"/>
</dbReference>
<evidence type="ECO:0000259" key="4">
    <source>
        <dbReference type="PROSITE" id="PS50110"/>
    </source>
</evidence>
<dbReference type="Proteomes" id="UP001209257">
    <property type="component" value="Unassembled WGS sequence"/>
</dbReference>
<dbReference type="InterPro" id="IPR050469">
    <property type="entry name" value="Diguanylate_Cyclase"/>
</dbReference>
<name>A0ABT2VN40_9ALTE</name>
<dbReference type="Gene3D" id="3.40.50.2300">
    <property type="match status" value="2"/>
</dbReference>
<feature type="domain" description="Response regulatory" evidence="4">
    <location>
        <begin position="127"/>
        <end position="244"/>
    </location>
</feature>
<dbReference type="EC" id="2.7.7.65" evidence="1"/>
<feature type="modified residue" description="4-aspartylphosphate" evidence="3">
    <location>
        <position position="177"/>
    </location>
</feature>
<evidence type="ECO:0000313" key="7">
    <source>
        <dbReference type="Proteomes" id="UP001209257"/>
    </source>
</evidence>
<accession>A0ABT2VN40</accession>
<evidence type="ECO:0000259" key="5">
    <source>
        <dbReference type="PROSITE" id="PS50887"/>
    </source>
</evidence>
<dbReference type="InterPro" id="IPR000160">
    <property type="entry name" value="GGDEF_dom"/>
</dbReference>
<dbReference type="RefSeq" id="WP_262993643.1">
    <property type="nucleotide sequence ID" value="NZ_JAOTJC010000007.1"/>
</dbReference>
<dbReference type="Gene3D" id="3.30.70.270">
    <property type="match status" value="1"/>
</dbReference>
<keyword evidence="3" id="KW-0597">Phosphoprotein</keyword>
<dbReference type="SUPFAM" id="SSF55073">
    <property type="entry name" value="Nucleotide cyclase"/>
    <property type="match status" value="1"/>
</dbReference>
<dbReference type="NCBIfam" id="TIGR00254">
    <property type="entry name" value="GGDEF"/>
    <property type="match status" value="1"/>
</dbReference>
<dbReference type="PANTHER" id="PTHR45138">
    <property type="entry name" value="REGULATORY COMPONENTS OF SENSORY TRANSDUCTION SYSTEM"/>
    <property type="match status" value="1"/>
</dbReference>
<dbReference type="GO" id="GO:0052621">
    <property type="term" value="F:diguanylate cyclase activity"/>
    <property type="evidence" value="ECO:0007669"/>
    <property type="project" value="UniProtKB-EC"/>
</dbReference>
<dbReference type="SUPFAM" id="SSF52172">
    <property type="entry name" value="CheY-like"/>
    <property type="match status" value="2"/>
</dbReference>
<dbReference type="PROSITE" id="PS50887">
    <property type="entry name" value="GGDEF"/>
    <property type="match status" value="1"/>
</dbReference>
<keyword evidence="7" id="KW-1185">Reference proteome</keyword>
<dbReference type="Pfam" id="PF00990">
    <property type="entry name" value="GGDEF"/>
    <property type="match status" value="1"/>
</dbReference>
<dbReference type="SMART" id="SM00267">
    <property type="entry name" value="GGDEF"/>
    <property type="match status" value="1"/>
</dbReference>
<organism evidence="6 7">
    <name type="scientific">Alteromonas salexigens</name>
    <dbReference type="NCBI Taxonomy" id="2982530"/>
    <lineage>
        <taxon>Bacteria</taxon>
        <taxon>Pseudomonadati</taxon>
        <taxon>Pseudomonadota</taxon>
        <taxon>Gammaproteobacteria</taxon>
        <taxon>Alteromonadales</taxon>
        <taxon>Alteromonadaceae</taxon>
        <taxon>Alteromonas/Salinimonas group</taxon>
        <taxon>Alteromonas</taxon>
    </lineage>
</organism>
<dbReference type="Pfam" id="PF00072">
    <property type="entry name" value="Response_reg"/>
    <property type="match status" value="1"/>
</dbReference>
<protein>
    <recommendedName>
        <fullName evidence="1">diguanylate cyclase</fullName>
        <ecNumber evidence="1">2.7.7.65</ecNumber>
    </recommendedName>
</protein>
<feature type="domain" description="GGDEF" evidence="5">
    <location>
        <begin position="284"/>
        <end position="414"/>
    </location>
</feature>
<dbReference type="PROSITE" id="PS50110">
    <property type="entry name" value="RESPONSE_REGULATORY"/>
    <property type="match status" value="1"/>
</dbReference>
<keyword evidence="6" id="KW-0548">Nucleotidyltransferase</keyword>
<sequence>MQQKVLVIENSQVSLNLMEKLVHKANLTPIGARSLTEAQYKFSHATPEDYLCAVVGYQLPDAPRGEAIDFTTSAFLPTIVVTDEISNDVRDAVLARDVVDYVPKENNQVYDYIARLLARLDKNRHIGVLVVHGRRGPRAYMASLLYRHNFSVFQVGSAKDAMAALAQRPNIQLVLTDSALPDESGTRFIANLRKLFSKEQLAIIGIADGNSAALSAHFLKSGANDFLRLPFCHEEFLCRIMQNVELMENVESIRSAANTDYLTGLSNRRHFFYTLSMGYQTLPTPHALALLDLDFFKTVNDTHGHDAGDAVLKAVAALLTRHFNDELVARFGGEEFCVYLPQTDADTAIERLEAFRRQVAALKVEVDQGGPLTVTVSIGMTFQPANSIEALLSAADRLLYQAKAQGRNQVCSDS</sequence>
<evidence type="ECO:0000256" key="3">
    <source>
        <dbReference type="PROSITE-ProRule" id="PRU00169"/>
    </source>
</evidence>
<proteinExistence type="predicted"/>
<dbReference type="InterPro" id="IPR001789">
    <property type="entry name" value="Sig_transdc_resp-reg_receiver"/>
</dbReference>
<evidence type="ECO:0000256" key="1">
    <source>
        <dbReference type="ARBA" id="ARBA00012528"/>
    </source>
</evidence>
<dbReference type="EMBL" id="JAOTJC010000007">
    <property type="protein sequence ID" value="MCU7554733.1"/>
    <property type="molecule type" value="Genomic_DNA"/>
</dbReference>
<comment type="caution">
    <text evidence="6">The sequence shown here is derived from an EMBL/GenBank/DDBJ whole genome shotgun (WGS) entry which is preliminary data.</text>
</comment>
<gene>
    <name evidence="6" type="ORF">OCL06_08990</name>
</gene>
<dbReference type="InterPro" id="IPR043128">
    <property type="entry name" value="Rev_trsase/Diguanyl_cyclase"/>
</dbReference>
<dbReference type="InterPro" id="IPR011006">
    <property type="entry name" value="CheY-like_superfamily"/>
</dbReference>
<dbReference type="PANTHER" id="PTHR45138:SF9">
    <property type="entry name" value="DIGUANYLATE CYCLASE DGCM-RELATED"/>
    <property type="match status" value="1"/>
</dbReference>